<sequence length="90" mass="9947">MAVSPAVRSTDRPPPGLTALDISVLLAERTSRLREILMGSDGTPPDGGAHETHMTISPEVPPNEHRLRGRIIRRHPIVSTRFDRFQDVMG</sequence>
<dbReference type="Proteomes" id="UP000225108">
    <property type="component" value="Unassembled WGS sequence"/>
</dbReference>
<feature type="region of interest" description="Disordered" evidence="1">
    <location>
        <begin position="37"/>
        <end position="63"/>
    </location>
</feature>
<dbReference type="EMBL" id="PEBD01000008">
    <property type="protein sequence ID" value="PHV67168.1"/>
    <property type="molecule type" value="Genomic_DNA"/>
</dbReference>
<evidence type="ECO:0000313" key="3">
    <source>
        <dbReference type="EMBL" id="PHV67168.1"/>
    </source>
</evidence>
<proteinExistence type="predicted"/>
<reference evidence="2 4" key="1">
    <citation type="submission" date="2017-10" db="EMBL/GenBank/DDBJ databases">
        <title>The draft genome sequence of Williamsia sp. BULT 1.1 isolated from the semi-arid grassland soils from South Africa.</title>
        <authorList>
            <person name="Kabwe M.H."/>
            <person name="Govender N."/>
            <person name="Mutseka Lunga P."/>
            <person name="Vikram S."/>
            <person name="Makhalanyane T.P."/>
        </authorList>
    </citation>
    <scope>NUCLEOTIDE SEQUENCE [LARGE SCALE GENOMIC DNA]</scope>
    <source>
        <strain evidence="2 4">BULT 1.1</strain>
    </source>
</reference>
<name>A0A2G3PH44_WILMA</name>
<dbReference type="EMBL" id="PEBD01000016">
    <property type="protein sequence ID" value="PHV64462.1"/>
    <property type="molecule type" value="Genomic_DNA"/>
</dbReference>
<evidence type="ECO:0000313" key="2">
    <source>
        <dbReference type="EMBL" id="PHV64462.1"/>
    </source>
</evidence>
<protein>
    <submittedName>
        <fullName evidence="2">Uncharacterized protein</fullName>
    </submittedName>
</protein>
<evidence type="ECO:0000313" key="4">
    <source>
        <dbReference type="Proteomes" id="UP000225108"/>
    </source>
</evidence>
<gene>
    <name evidence="3" type="ORF">CSW57_13285</name>
    <name evidence="2" type="ORF">CSW57_24090</name>
</gene>
<comment type="caution">
    <text evidence="2">The sequence shown here is derived from an EMBL/GenBank/DDBJ whole genome shotgun (WGS) entry which is preliminary data.</text>
</comment>
<dbReference type="AlphaFoldDB" id="A0A2G3PH44"/>
<accession>A0A2G3PH44</accession>
<organism evidence="2 4">
    <name type="scientific">Williamsia marianensis</name>
    <dbReference type="NCBI Taxonomy" id="85044"/>
    <lineage>
        <taxon>Bacteria</taxon>
        <taxon>Bacillati</taxon>
        <taxon>Actinomycetota</taxon>
        <taxon>Actinomycetes</taxon>
        <taxon>Mycobacteriales</taxon>
        <taxon>Nocardiaceae</taxon>
        <taxon>Williamsia</taxon>
    </lineage>
</organism>
<evidence type="ECO:0000256" key="1">
    <source>
        <dbReference type="SAM" id="MobiDB-lite"/>
    </source>
</evidence>